<reference evidence="2 3" key="1">
    <citation type="journal article" date="2016" name="Mol. Biol. Evol.">
        <title>Comparative Genomics of Early-Diverging Mushroom-Forming Fungi Provides Insights into the Origins of Lignocellulose Decay Capabilities.</title>
        <authorList>
            <person name="Nagy L.G."/>
            <person name="Riley R."/>
            <person name="Tritt A."/>
            <person name="Adam C."/>
            <person name="Daum C."/>
            <person name="Floudas D."/>
            <person name="Sun H."/>
            <person name="Yadav J.S."/>
            <person name="Pangilinan J."/>
            <person name="Larsson K.H."/>
            <person name="Matsuura K."/>
            <person name="Barry K."/>
            <person name="Labutti K."/>
            <person name="Kuo R."/>
            <person name="Ohm R.A."/>
            <person name="Bhattacharya S.S."/>
            <person name="Shirouzu T."/>
            <person name="Yoshinaga Y."/>
            <person name="Martin F.M."/>
            <person name="Grigoriev I.V."/>
            <person name="Hibbett D.S."/>
        </authorList>
    </citation>
    <scope>NUCLEOTIDE SEQUENCE [LARGE SCALE GENOMIC DNA]</scope>
    <source>
        <strain evidence="2 3">HHB12029</strain>
    </source>
</reference>
<proteinExistence type="predicted"/>
<dbReference type="STRING" id="1314781.A0A165HAC3"/>
<organism evidence="2 3">
    <name type="scientific">Exidia glandulosa HHB12029</name>
    <dbReference type="NCBI Taxonomy" id="1314781"/>
    <lineage>
        <taxon>Eukaryota</taxon>
        <taxon>Fungi</taxon>
        <taxon>Dikarya</taxon>
        <taxon>Basidiomycota</taxon>
        <taxon>Agaricomycotina</taxon>
        <taxon>Agaricomycetes</taxon>
        <taxon>Auriculariales</taxon>
        <taxon>Exidiaceae</taxon>
        <taxon>Exidia</taxon>
    </lineage>
</organism>
<keyword evidence="3" id="KW-1185">Reference proteome</keyword>
<gene>
    <name evidence="2" type="ORF">EXIGLDRAFT_750035</name>
</gene>
<dbReference type="InParanoid" id="A0A165HAC3"/>
<sequence length="250" mass="27779">MRSTKNKSKSTAPLADTTNTVKVAKKAKATTTAVTKKHAAPSASRAPPPTVVTYTQEELDARLAEQVAQAAANVAQIEEERRAENADYERRIANLQAVQDNAAEQAAADASLDDTIPKPHGSAGDDFNLLDKMQLSGNKLEYDLMHRQLHEYCARVKLSMADTFAAQPGDKMIHLFRKMRDDFPYLRRFTGNWALREMTRVYLKDRRAYEAKLQRTKASKAKAASARMTAAIAHRRNDEDDDNEVGSGAE</sequence>
<dbReference type="OrthoDB" id="3266957at2759"/>
<feature type="region of interest" description="Disordered" evidence="1">
    <location>
        <begin position="104"/>
        <end position="123"/>
    </location>
</feature>
<dbReference type="Proteomes" id="UP000077266">
    <property type="component" value="Unassembled WGS sequence"/>
</dbReference>
<feature type="compositionally biased region" description="Low complexity" evidence="1">
    <location>
        <begin position="29"/>
        <end position="45"/>
    </location>
</feature>
<feature type="region of interest" description="Disordered" evidence="1">
    <location>
        <begin position="1"/>
        <end position="50"/>
    </location>
</feature>
<dbReference type="EMBL" id="KV426023">
    <property type="protein sequence ID" value="KZV91673.1"/>
    <property type="molecule type" value="Genomic_DNA"/>
</dbReference>
<feature type="compositionally biased region" description="Low complexity" evidence="1">
    <location>
        <begin position="104"/>
        <end position="114"/>
    </location>
</feature>
<evidence type="ECO:0000313" key="3">
    <source>
        <dbReference type="Proteomes" id="UP000077266"/>
    </source>
</evidence>
<evidence type="ECO:0000313" key="2">
    <source>
        <dbReference type="EMBL" id="KZV91673.1"/>
    </source>
</evidence>
<evidence type="ECO:0000256" key="1">
    <source>
        <dbReference type="SAM" id="MobiDB-lite"/>
    </source>
</evidence>
<accession>A0A165HAC3</accession>
<feature type="region of interest" description="Disordered" evidence="1">
    <location>
        <begin position="220"/>
        <end position="250"/>
    </location>
</feature>
<feature type="compositionally biased region" description="Low complexity" evidence="1">
    <location>
        <begin position="221"/>
        <end position="232"/>
    </location>
</feature>
<dbReference type="AlphaFoldDB" id="A0A165HAC3"/>
<name>A0A165HAC3_EXIGL</name>
<protein>
    <submittedName>
        <fullName evidence="2">Uncharacterized protein</fullName>
    </submittedName>
</protein>